<dbReference type="Pfam" id="PF13622">
    <property type="entry name" value="4HBT_3"/>
    <property type="match status" value="1"/>
</dbReference>
<dbReference type="GO" id="GO:0047617">
    <property type="term" value="F:fatty acyl-CoA hydrolase activity"/>
    <property type="evidence" value="ECO:0007669"/>
    <property type="project" value="InterPro"/>
</dbReference>
<dbReference type="InterPro" id="IPR029069">
    <property type="entry name" value="HotDog_dom_sf"/>
</dbReference>
<feature type="domain" description="Acyl-CoA thioesterase-like C-terminal" evidence="4">
    <location>
        <begin position="151"/>
        <end position="275"/>
    </location>
</feature>
<dbReference type="PANTHER" id="PTHR11066:SF34">
    <property type="entry name" value="ACYL-COENZYME A THIOESTERASE 8"/>
    <property type="match status" value="1"/>
</dbReference>
<keyword evidence="2" id="KW-0378">Hydrolase</keyword>
<dbReference type="InterPro" id="IPR042171">
    <property type="entry name" value="Acyl-CoA_hotdog"/>
</dbReference>
<feature type="domain" description="Acyl-CoA thioesterase-like N-terminal HotDog" evidence="3">
    <location>
        <begin position="47"/>
        <end position="113"/>
    </location>
</feature>
<keyword evidence="6" id="KW-1185">Reference proteome</keyword>
<evidence type="ECO:0000256" key="2">
    <source>
        <dbReference type="ARBA" id="ARBA00022801"/>
    </source>
</evidence>
<evidence type="ECO:0000256" key="1">
    <source>
        <dbReference type="ARBA" id="ARBA00006538"/>
    </source>
</evidence>
<dbReference type="InterPro" id="IPR049450">
    <property type="entry name" value="ACOT8-like_C"/>
</dbReference>
<dbReference type="Proteomes" id="UP000008363">
    <property type="component" value="Unassembled WGS sequence"/>
</dbReference>
<evidence type="ECO:0000259" key="4">
    <source>
        <dbReference type="Pfam" id="PF20789"/>
    </source>
</evidence>
<comment type="caution">
    <text evidence="5">The sequence shown here is derived from an EMBL/GenBank/DDBJ whole genome shotgun (WGS) entry which is preliminary data.</text>
</comment>
<dbReference type="eggNOG" id="COG1946">
    <property type="taxonomic scope" value="Bacteria"/>
</dbReference>
<accession>K6WSK5</accession>
<dbReference type="GO" id="GO:0005829">
    <property type="term" value="C:cytosol"/>
    <property type="evidence" value="ECO:0007669"/>
    <property type="project" value="TreeGrafter"/>
</dbReference>
<proteinExistence type="inferred from homology"/>
<dbReference type="PANTHER" id="PTHR11066">
    <property type="entry name" value="ACYL-COA THIOESTERASE"/>
    <property type="match status" value="1"/>
</dbReference>
<evidence type="ECO:0000313" key="6">
    <source>
        <dbReference type="Proteomes" id="UP000008363"/>
    </source>
</evidence>
<dbReference type="RefSeq" id="WP_006331618.1">
    <property type="nucleotide sequence ID" value="NZ_BAHC01000065.1"/>
</dbReference>
<evidence type="ECO:0000259" key="3">
    <source>
        <dbReference type="Pfam" id="PF13622"/>
    </source>
</evidence>
<sequence length="291" mass="30564">MASPQSQTVDDLSLDGLVDSFDVSATGDGSFAGTCPGSRPVVEGTHLMGQSIIAAAKVFSGKSIRSAQGVFTRTVQSSLPVEFAIDVVHDGRSLACADIAVVQNGRRCAMVSVLADQSTADVIRHQATRPGVAGPSASVPSRPPFTGAELRLVDVVDVNDPEEVGPPELYAWLRYDSIPARGEFAKALLTYPTGGLGISTSMRPHRGVGTSQSHRTISTGVITASITFHEPLTWDGWLLYSHESTYAGSGLAYIRGQVHTESGTLLASFTQQAMIRPMAPRPDGASAGGRL</sequence>
<evidence type="ECO:0000313" key="5">
    <source>
        <dbReference type="EMBL" id="GAB89549.1"/>
    </source>
</evidence>
<dbReference type="Gene3D" id="2.40.160.210">
    <property type="entry name" value="Acyl-CoA thioesterase, double hotdog domain"/>
    <property type="match status" value="1"/>
</dbReference>
<dbReference type="GO" id="GO:0009062">
    <property type="term" value="P:fatty acid catabolic process"/>
    <property type="evidence" value="ECO:0007669"/>
    <property type="project" value="TreeGrafter"/>
</dbReference>
<protein>
    <submittedName>
        <fullName evidence="5">Putative acyl-CoA thioesterase</fullName>
    </submittedName>
</protein>
<dbReference type="GO" id="GO:0006637">
    <property type="term" value="P:acyl-CoA metabolic process"/>
    <property type="evidence" value="ECO:0007669"/>
    <property type="project" value="InterPro"/>
</dbReference>
<dbReference type="CDD" id="cd03444">
    <property type="entry name" value="Thioesterase_II_repeat1"/>
    <property type="match status" value="1"/>
</dbReference>
<dbReference type="OrthoDB" id="4367793at2"/>
<organism evidence="5 6">
    <name type="scientific">Gordonia rhizosphera NBRC 16068</name>
    <dbReference type="NCBI Taxonomy" id="1108045"/>
    <lineage>
        <taxon>Bacteria</taxon>
        <taxon>Bacillati</taxon>
        <taxon>Actinomycetota</taxon>
        <taxon>Actinomycetes</taxon>
        <taxon>Mycobacteriales</taxon>
        <taxon>Gordoniaceae</taxon>
        <taxon>Gordonia</taxon>
    </lineage>
</organism>
<gene>
    <name evidence="5" type="ORF">GORHZ_065_00140</name>
</gene>
<reference evidence="5 6" key="1">
    <citation type="submission" date="2012-08" db="EMBL/GenBank/DDBJ databases">
        <title>Whole genome shotgun sequence of Gordonia rhizosphera NBRC 16068.</title>
        <authorList>
            <person name="Takarada H."/>
            <person name="Isaki S."/>
            <person name="Hosoyama A."/>
            <person name="Tsuchikane K."/>
            <person name="Katsumata H."/>
            <person name="Baba S."/>
            <person name="Ohji S."/>
            <person name="Yamazaki S."/>
            <person name="Fujita N."/>
        </authorList>
    </citation>
    <scope>NUCLEOTIDE SEQUENCE [LARGE SCALE GENOMIC DNA]</scope>
    <source>
        <strain evidence="5 6">NBRC 16068</strain>
    </source>
</reference>
<dbReference type="STRING" id="1108045.GORHZ_065_00140"/>
<dbReference type="Pfam" id="PF20789">
    <property type="entry name" value="4HBT_3C"/>
    <property type="match status" value="1"/>
</dbReference>
<dbReference type="SUPFAM" id="SSF54637">
    <property type="entry name" value="Thioesterase/thiol ester dehydrase-isomerase"/>
    <property type="match status" value="2"/>
</dbReference>
<comment type="similarity">
    <text evidence="1">Belongs to the C/M/P thioester hydrolase family.</text>
</comment>
<dbReference type="AlphaFoldDB" id="K6WSK5"/>
<dbReference type="InterPro" id="IPR003703">
    <property type="entry name" value="Acyl_CoA_thio"/>
</dbReference>
<dbReference type="InterPro" id="IPR049449">
    <property type="entry name" value="TesB_ACOT8-like_N"/>
</dbReference>
<name>K6WSK5_9ACTN</name>
<dbReference type="EMBL" id="BAHC01000065">
    <property type="protein sequence ID" value="GAB89549.1"/>
    <property type="molecule type" value="Genomic_DNA"/>
</dbReference>